<proteinExistence type="predicted"/>
<organism evidence="1">
    <name type="scientific">marine sediment metagenome</name>
    <dbReference type="NCBI Taxonomy" id="412755"/>
    <lineage>
        <taxon>unclassified sequences</taxon>
        <taxon>metagenomes</taxon>
        <taxon>ecological metagenomes</taxon>
    </lineage>
</organism>
<dbReference type="AlphaFoldDB" id="A0A0F9F2M8"/>
<gene>
    <name evidence="1" type="ORF">LCGC14_2294840</name>
</gene>
<name>A0A0F9F2M8_9ZZZZ</name>
<comment type="caution">
    <text evidence="1">The sequence shown here is derived from an EMBL/GenBank/DDBJ whole genome shotgun (WGS) entry which is preliminary data.</text>
</comment>
<protein>
    <submittedName>
        <fullName evidence="1">Uncharacterized protein</fullName>
    </submittedName>
</protein>
<accession>A0A0F9F2M8</accession>
<sequence>MIEIRKIVKTQRRIQLPKLFKEGDVVLIKKIAIKGEKDE</sequence>
<dbReference type="EMBL" id="LAZR01032226">
    <property type="protein sequence ID" value="KKL51500.1"/>
    <property type="molecule type" value="Genomic_DNA"/>
</dbReference>
<evidence type="ECO:0000313" key="1">
    <source>
        <dbReference type="EMBL" id="KKL51500.1"/>
    </source>
</evidence>
<reference evidence="1" key="1">
    <citation type="journal article" date="2015" name="Nature">
        <title>Complex archaea that bridge the gap between prokaryotes and eukaryotes.</title>
        <authorList>
            <person name="Spang A."/>
            <person name="Saw J.H."/>
            <person name="Jorgensen S.L."/>
            <person name="Zaremba-Niedzwiedzka K."/>
            <person name="Martijn J."/>
            <person name="Lind A.E."/>
            <person name="van Eijk R."/>
            <person name="Schleper C."/>
            <person name="Guy L."/>
            <person name="Ettema T.J."/>
        </authorList>
    </citation>
    <scope>NUCLEOTIDE SEQUENCE</scope>
</reference>